<reference evidence="2" key="1">
    <citation type="submission" date="2019-08" db="EMBL/GenBank/DDBJ databases">
        <authorList>
            <person name="Kucharzyk K."/>
            <person name="Murdoch R.W."/>
            <person name="Higgins S."/>
            <person name="Loffler F."/>
        </authorList>
    </citation>
    <scope>NUCLEOTIDE SEQUENCE</scope>
</reference>
<name>A0A645ICC7_9ZZZZ</name>
<dbReference type="EMBL" id="VSSQ01111733">
    <property type="protein sequence ID" value="MPN48945.1"/>
    <property type="molecule type" value="Genomic_DNA"/>
</dbReference>
<feature type="region of interest" description="Disordered" evidence="1">
    <location>
        <begin position="1"/>
        <end position="24"/>
    </location>
</feature>
<evidence type="ECO:0000256" key="1">
    <source>
        <dbReference type="SAM" id="MobiDB-lite"/>
    </source>
</evidence>
<proteinExistence type="predicted"/>
<evidence type="ECO:0008006" key="3">
    <source>
        <dbReference type="Google" id="ProtNLM"/>
    </source>
</evidence>
<comment type="caution">
    <text evidence="2">The sequence shown here is derived from an EMBL/GenBank/DDBJ whole genome shotgun (WGS) entry which is preliminary data.</text>
</comment>
<accession>A0A645ICC7</accession>
<dbReference type="AlphaFoldDB" id="A0A645ICC7"/>
<protein>
    <recommendedName>
        <fullName evidence="3">SCP2 domain-containing protein</fullName>
    </recommendedName>
</protein>
<evidence type="ECO:0000313" key="2">
    <source>
        <dbReference type="EMBL" id="MPN48945.1"/>
    </source>
</evidence>
<sequence length="154" mass="17088">MPIAAVAEDPEYGNSSSLNETGDPESELFDLMDYNIEVYNQNLNLTPGFFKSLVGDEQILFVITLDNNEKLYALGTTEDAEFIGFERLEALPDQESSLTVRSDESTVRSIIASSSPLNEFNEAIKSGKITVEDASFLQKLMLWAIDMGLADLFM</sequence>
<gene>
    <name evidence="2" type="ORF">SDC9_196558</name>
</gene>
<organism evidence="2">
    <name type="scientific">bioreactor metagenome</name>
    <dbReference type="NCBI Taxonomy" id="1076179"/>
    <lineage>
        <taxon>unclassified sequences</taxon>
        <taxon>metagenomes</taxon>
        <taxon>ecological metagenomes</taxon>
    </lineage>
</organism>